<feature type="compositionally biased region" description="Acidic residues" evidence="1">
    <location>
        <begin position="178"/>
        <end position="202"/>
    </location>
</feature>
<feature type="compositionally biased region" description="Basic and acidic residues" evidence="1">
    <location>
        <begin position="138"/>
        <end position="151"/>
    </location>
</feature>
<organism evidence="2 3">
    <name type="scientific">Nicotiana attenuata</name>
    <name type="common">Coyote tobacco</name>
    <dbReference type="NCBI Taxonomy" id="49451"/>
    <lineage>
        <taxon>Eukaryota</taxon>
        <taxon>Viridiplantae</taxon>
        <taxon>Streptophyta</taxon>
        <taxon>Embryophyta</taxon>
        <taxon>Tracheophyta</taxon>
        <taxon>Spermatophyta</taxon>
        <taxon>Magnoliopsida</taxon>
        <taxon>eudicotyledons</taxon>
        <taxon>Gunneridae</taxon>
        <taxon>Pentapetalae</taxon>
        <taxon>asterids</taxon>
        <taxon>lamiids</taxon>
        <taxon>Solanales</taxon>
        <taxon>Solanaceae</taxon>
        <taxon>Nicotianoideae</taxon>
        <taxon>Nicotianeae</taxon>
        <taxon>Nicotiana</taxon>
    </lineage>
</organism>
<evidence type="ECO:0008006" key="4">
    <source>
        <dbReference type="Google" id="ProtNLM"/>
    </source>
</evidence>
<gene>
    <name evidence="2" type="ORF">A4A49_52982</name>
</gene>
<name>A0A1J6KEH3_NICAT</name>
<dbReference type="Proteomes" id="UP000187609">
    <property type="component" value="Unassembled WGS sequence"/>
</dbReference>
<evidence type="ECO:0000313" key="2">
    <source>
        <dbReference type="EMBL" id="OIT21219.1"/>
    </source>
</evidence>
<dbReference type="PANTHER" id="PTHR31286">
    <property type="entry name" value="GLYCINE-RICH CELL WALL STRUCTURAL PROTEIN 1.8-LIKE"/>
    <property type="match status" value="1"/>
</dbReference>
<keyword evidence="3" id="KW-1185">Reference proteome</keyword>
<dbReference type="InterPro" id="IPR040256">
    <property type="entry name" value="At4g02000-like"/>
</dbReference>
<sequence>MVHSIGTVVGPDQDTYSKSRGNVAKINVEMACLNQKKTVYDGEWLKIEYKDAPTYCHYFKFKGHEEKQCRNKEIDNAAKKRIKEAIEKKTRVTVVTTRVIEVNRRKSSRMNNGNIINELDTSKPQNNKIDIVLGKGKQKADESKNHQEYHEVGNNNIMNNSSLEQEEVRSEHTRDDLTTEEEGSESSSADEEHIDSDDEADELIQAFTNSKHEEE</sequence>
<proteinExistence type="predicted"/>
<reference evidence="2" key="1">
    <citation type="submission" date="2016-11" db="EMBL/GenBank/DDBJ databases">
        <title>The genome of Nicotiana attenuata.</title>
        <authorList>
            <person name="Xu S."/>
            <person name="Brockmoeller T."/>
            <person name="Gaquerel E."/>
            <person name="Navarro A."/>
            <person name="Kuhl H."/>
            <person name="Gase K."/>
            <person name="Ling Z."/>
            <person name="Zhou W."/>
            <person name="Kreitzer C."/>
            <person name="Stanke M."/>
            <person name="Tang H."/>
            <person name="Lyons E."/>
            <person name="Pandey P."/>
            <person name="Pandey S.P."/>
            <person name="Timmermann B."/>
            <person name="Baldwin I.T."/>
        </authorList>
    </citation>
    <scope>NUCLEOTIDE SEQUENCE [LARGE SCALE GENOMIC DNA]</scope>
    <source>
        <strain evidence="2">UT</strain>
    </source>
</reference>
<feature type="compositionally biased region" description="Basic and acidic residues" evidence="1">
    <location>
        <begin position="166"/>
        <end position="177"/>
    </location>
</feature>
<dbReference type="PANTHER" id="PTHR31286:SF177">
    <property type="entry name" value="ENDONUCLEASE_EXONUCLEASE_PHOSPHATASE"/>
    <property type="match status" value="1"/>
</dbReference>
<evidence type="ECO:0000256" key="1">
    <source>
        <dbReference type="SAM" id="MobiDB-lite"/>
    </source>
</evidence>
<feature type="region of interest" description="Disordered" evidence="1">
    <location>
        <begin position="136"/>
        <end position="215"/>
    </location>
</feature>
<comment type="caution">
    <text evidence="2">The sequence shown here is derived from an EMBL/GenBank/DDBJ whole genome shotgun (WGS) entry which is preliminary data.</text>
</comment>
<accession>A0A1J6KEH3</accession>
<dbReference type="Gramene" id="OIT21219">
    <property type="protein sequence ID" value="OIT21219"/>
    <property type="gene ID" value="A4A49_52982"/>
</dbReference>
<protein>
    <recommendedName>
        <fullName evidence="4">Zinc knuckle CX2CX4HX4C domain-containing protein</fullName>
    </recommendedName>
</protein>
<evidence type="ECO:0000313" key="3">
    <source>
        <dbReference type="Proteomes" id="UP000187609"/>
    </source>
</evidence>
<dbReference type="AlphaFoldDB" id="A0A1J6KEH3"/>
<dbReference type="EMBL" id="MJEQ01004503">
    <property type="protein sequence ID" value="OIT21219.1"/>
    <property type="molecule type" value="Genomic_DNA"/>
</dbReference>
<feature type="compositionally biased region" description="Polar residues" evidence="1">
    <location>
        <begin position="153"/>
        <end position="163"/>
    </location>
</feature>